<evidence type="ECO:0008006" key="4">
    <source>
        <dbReference type="Google" id="ProtNLM"/>
    </source>
</evidence>
<organism evidence="2 3">
    <name type="scientific">Desulfobulbus oralis</name>
    <dbReference type="NCBI Taxonomy" id="1986146"/>
    <lineage>
        <taxon>Bacteria</taxon>
        <taxon>Pseudomonadati</taxon>
        <taxon>Thermodesulfobacteriota</taxon>
        <taxon>Desulfobulbia</taxon>
        <taxon>Desulfobulbales</taxon>
        <taxon>Desulfobulbaceae</taxon>
        <taxon>Desulfobulbus</taxon>
    </lineage>
</organism>
<accession>A0A2L1GLA7</accession>
<evidence type="ECO:0000256" key="1">
    <source>
        <dbReference type="SAM" id="Phobius"/>
    </source>
</evidence>
<reference evidence="2" key="1">
    <citation type="submission" date="2017-05" db="EMBL/GenBank/DDBJ databases">
        <authorList>
            <person name="Song R."/>
            <person name="Chenine A.L."/>
            <person name="Ruprecht R.M."/>
        </authorList>
    </citation>
    <scope>NUCLEOTIDE SEQUENCE</scope>
    <source>
        <strain evidence="2">ORNL</strain>
    </source>
</reference>
<proteinExistence type="predicted"/>
<dbReference type="Proteomes" id="UP000239867">
    <property type="component" value="Chromosome"/>
</dbReference>
<evidence type="ECO:0000313" key="3">
    <source>
        <dbReference type="Proteomes" id="UP000239867"/>
    </source>
</evidence>
<reference evidence="2" key="2">
    <citation type="journal article" date="2018" name="MBio">
        <title>Insights into the evolution of host association through the isolation and characterization of a novel human periodontal pathobiont, Desulfobulbus oralis.</title>
        <authorList>
            <person name="Cross K.L."/>
            <person name="Chirania P."/>
            <person name="Xiong W."/>
            <person name="Beall C.J."/>
            <person name="Elkins J.G."/>
            <person name="Giannone R.J."/>
            <person name="Griffen A.L."/>
            <person name="Guss A.M."/>
            <person name="Hettich R.L."/>
            <person name="Joshi S.S."/>
            <person name="Mokrzan E.M."/>
            <person name="Martin R.K."/>
            <person name="Zhulin I.B."/>
            <person name="Leys E.J."/>
            <person name="Podar M."/>
        </authorList>
    </citation>
    <scope>NUCLEOTIDE SEQUENCE [LARGE SCALE GENOMIC DNA]</scope>
    <source>
        <strain evidence="2">ORNL</strain>
    </source>
</reference>
<keyword evidence="1" id="KW-0812">Transmembrane</keyword>
<feature type="transmembrane region" description="Helical" evidence="1">
    <location>
        <begin position="54"/>
        <end position="72"/>
    </location>
</feature>
<dbReference type="EMBL" id="CP021255">
    <property type="protein sequence ID" value="AVD70397.1"/>
    <property type="molecule type" value="Genomic_DNA"/>
</dbReference>
<protein>
    <recommendedName>
        <fullName evidence="4">Transposase</fullName>
    </recommendedName>
</protein>
<dbReference type="OrthoDB" id="5414036at2"/>
<gene>
    <name evidence="2" type="ORF">CAY53_01965</name>
</gene>
<keyword evidence="1" id="KW-0472">Membrane</keyword>
<keyword evidence="3" id="KW-1185">Reference proteome</keyword>
<dbReference type="AlphaFoldDB" id="A0A2L1GLA7"/>
<evidence type="ECO:0000313" key="2">
    <source>
        <dbReference type="EMBL" id="AVD70397.1"/>
    </source>
</evidence>
<name>A0A2L1GLA7_9BACT</name>
<dbReference type="KEGG" id="deo:CAY53_01965"/>
<sequence length="169" mass="19026">MQTPSKHAAYQHLGISDEFWQPVEALIPTNCRDAGQTYIQKPGRGRKRNYSHRLYFAAIVSVLPTGIIWNALSRENLKGLVLRWFALNSGSGQAGVFQNIRRGFWPNTMPLQGLAGIGKRLTARILKPRLRRNPSAQTRRNPEKMAAKGVCWQAGTASFVTCRQRRQPA</sequence>
<keyword evidence="1" id="KW-1133">Transmembrane helix</keyword>